<organism evidence="4 5">
    <name type="scientific">Thermincola ferriacetica</name>
    <dbReference type="NCBI Taxonomy" id="281456"/>
    <lineage>
        <taxon>Bacteria</taxon>
        <taxon>Bacillati</taxon>
        <taxon>Bacillota</taxon>
        <taxon>Clostridia</taxon>
        <taxon>Eubacteriales</taxon>
        <taxon>Thermincolaceae</taxon>
        <taxon>Thermincola</taxon>
    </lineage>
</organism>
<accession>A0A0L6VYN8</accession>
<feature type="domain" description="SLH" evidence="3">
    <location>
        <begin position="192"/>
        <end position="247"/>
    </location>
</feature>
<dbReference type="InterPro" id="IPR001119">
    <property type="entry name" value="SLH_dom"/>
</dbReference>
<feature type="domain" description="SLH" evidence="3">
    <location>
        <begin position="69"/>
        <end position="128"/>
    </location>
</feature>
<evidence type="ECO:0000256" key="1">
    <source>
        <dbReference type="ARBA" id="ARBA00022737"/>
    </source>
</evidence>
<reference evidence="5" key="1">
    <citation type="submission" date="2015-07" db="EMBL/GenBank/DDBJ databases">
        <title>Complete Genome of Thermincola ferriacetica strain Z-0001T.</title>
        <authorList>
            <person name="Lusk B."/>
            <person name="Badalamenti J.P."/>
            <person name="Parameswaran P."/>
            <person name="Bond D.R."/>
            <person name="Torres C.I."/>
        </authorList>
    </citation>
    <scope>NUCLEOTIDE SEQUENCE [LARGE SCALE GENOMIC DNA]</scope>
    <source>
        <strain evidence="5">Z-0001</strain>
    </source>
</reference>
<evidence type="ECO:0000313" key="4">
    <source>
        <dbReference type="EMBL" id="KNZ68422.1"/>
    </source>
</evidence>
<keyword evidence="1" id="KW-0677">Repeat</keyword>
<keyword evidence="5" id="KW-1185">Reference proteome</keyword>
<feature type="domain" description="SLH" evidence="3">
    <location>
        <begin position="129"/>
        <end position="191"/>
    </location>
</feature>
<feature type="signal peptide" evidence="2">
    <location>
        <begin position="1"/>
        <end position="26"/>
    </location>
</feature>
<sequence length="247" mass="26930" precursor="true">MLRIRLKYLVLLPLLAGFLAAQIVQAATAPPGSVNNPVVSRSYVEKALQPLRDEISRLAAEVAALKAQRAVKFDDVPTTHWAYDSITYMVNKNIVKGVGAGKFAPGSQTTRAQLAVMIVNALQLPTTGVKAEFTDVPASHWAYSHIAVAQKAGIISGNDGKFRPNDSVTRGEMAAMLVRAFNLERLNKAARFSDVQPGYWAYDLIMRVADNGISRGYEDGTFRPANKVSRAEVCVFLALSLDPARRK</sequence>
<proteinExistence type="predicted"/>
<dbReference type="InterPro" id="IPR051465">
    <property type="entry name" value="Cell_Envelope_Struct_Comp"/>
</dbReference>
<protein>
    <submittedName>
        <fullName evidence="4">S-layer protein</fullName>
    </submittedName>
</protein>
<gene>
    <name evidence="4" type="ORF">Tfer_3060</name>
</gene>
<dbReference type="PROSITE" id="PS51272">
    <property type="entry name" value="SLH"/>
    <property type="match status" value="3"/>
</dbReference>
<name>A0A0L6VYN8_9FIRM</name>
<keyword evidence="2" id="KW-0732">Signal</keyword>
<feature type="chain" id="PRO_5005568801" evidence="2">
    <location>
        <begin position="27"/>
        <end position="247"/>
    </location>
</feature>
<evidence type="ECO:0000313" key="5">
    <source>
        <dbReference type="Proteomes" id="UP000037175"/>
    </source>
</evidence>
<dbReference type="RefSeq" id="WP_083436973.1">
    <property type="nucleotide sequence ID" value="NZ_LGTE01000032.1"/>
</dbReference>
<dbReference type="PANTHER" id="PTHR43308:SF5">
    <property type="entry name" value="S-LAYER PROTEIN _ PEPTIDOGLYCAN ENDO-BETA-N-ACETYLGLUCOSAMINIDASE"/>
    <property type="match status" value="1"/>
</dbReference>
<dbReference type="AlphaFoldDB" id="A0A0L6VYN8"/>
<dbReference type="PANTHER" id="PTHR43308">
    <property type="entry name" value="OUTER MEMBRANE PROTEIN ALPHA-RELATED"/>
    <property type="match status" value="1"/>
</dbReference>
<dbReference type="EMBL" id="LGTE01000032">
    <property type="protein sequence ID" value="KNZ68422.1"/>
    <property type="molecule type" value="Genomic_DNA"/>
</dbReference>
<comment type="caution">
    <text evidence="4">The sequence shown here is derived from an EMBL/GenBank/DDBJ whole genome shotgun (WGS) entry which is preliminary data.</text>
</comment>
<dbReference type="Proteomes" id="UP000037175">
    <property type="component" value="Unassembled WGS sequence"/>
</dbReference>
<evidence type="ECO:0000256" key="2">
    <source>
        <dbReference type="SAM" id="SignalP"/>
    </source>
</evidence>
<dbReference type="Pfam" id="PF00395">
    <property type="entry name" value="SLH"/>
    <property type="match status" value="3"/>
</dbReference>
<evidence type="ECO:0000259" key="3">
    <source>
        <dbReference type="PROSITE" id="PS51272"/>
    </source>
</evidence>